<keyword evidence="1" id="KW-0732">Signal</keyword>
<feature type="domain" description="DUF4832" evidence="2">
    <location>
        <begin position="277"/>
        <end position="449"/>
    </location>
</feature>
<evidence type="ECO:0000313" key="4">
    <source>
        <dbReference type="Proteomes" id="UP000319557"/>
    </source>
</evidence>
<dbReference type="Proteomes" id="UP000319557">
    <property type="component" value="Chromosome"/>
</dbReference>
<evidence type="ECO:0000259" key="2">
    <source>
        <dbReference type="Pfam" id="PF16116"/>
    </source>
</evidence>
<dbReference type="Gene3D" id="2.60.40.10">
    <property type="entry name" value="Immunoglobulins"/>
    <property type="match status" value="1"/>
</dbReference>
<organism evidence="3 4">
    <name type="scientific">Rosistilla ulvae</name>
    <dbReference type="NCBI Taxonomy" id="1930277"/>
    <lineage>
        <taxon>Bacteria</taxon>
        <taxon>Pseudomonadati</taxon>
        <taxon>Planctomycetota</taxon>
        <taxon>Planctomycetia</taxon>
        <taxon>Pirellulales</taxon>
        <taxon>Pirellulaceae</taxon>
        <taxon>Rosistilla</taxon>
    </lineage>
</organism>
<keyword evidence="4" id="KW-1185">Reference proteome</keyword>
<dbReference type="SUPFAM" id="SSF51445">
    <property type="entry name" value="(Trans)glycosidases"/>
    <property type="match status" value="1"/>
</dbReference>
<protein>
    <recommendedName>
        <fullName evidence="2">DUF4832 domain-containing protein</fullName>
    </recommendedName>
</protein>
<accession>A0A517M7Y3</accession>
<dbReference type="InterPro" id="IPR017853">
    <property type="entry name" value="GH"/>
</dbReference>
<dbReference type="Pfam" id="PF16116">
    <property type="entry name" value="DUF4832"/>
    <property type="match status" value="1"/>
</dbReference>
<dbReference type="RefSeq" id="WP_218934422.1">
    <property type="nucleotide sequence ID" value="NZ_CP036261.1"/>
</dbReference>
<sequence length="472" mass="52828" precursor="true">MTRTRPFASLPFSIALLLLAALASPTLAQPTASWRFTPADFSYSPGPADNPLKGLVPYQDPPADRFPYSMEFNYLPLAKLVTGPGQYDWQPMDAMLEDIASRGRQTVVRVFLEYPGRKNLIPQFLIDGGLKVHYYMNTNTAPHPPAAIETPDYEDPNLRKTMTDFIAAWGARYDGDPRLAYITAGLLGTWGEWHTYPKSELWASKQVQREILDAYVAAFPKTPVLLRYPAGPNDELYYDSTTYPFGYHDDSFAHSTLPTGRKQDDWYFWPKMLHAGLSQRWQTAPIGGEIRPEVWGCCFDKEPCTAASQSFDECRDVTHATWMMDTGLSRKKADADRYRRAIEAVQKMGYDLQVVAAAAKRQPDGSVKVQVTVENRGIAPFYHHGWTVRLQIASDQKLIGELATDWSPRMIQPGARKTFEHTLDPATLPAGKHQLQLQIPNPMPSGKPLRFANQAVDPRSGALTLGTFAVAG</sequence>
<dbReference type="InterPro" id="IPR032267">
    <property type="entry name" value="DUF4832"/>
</dbReference>
<evidence type="ECO:0000256" key="1">
    <source>
        <dbReference type="SAM" id="SignalP"/>
    </source>
</evidence>
<dbReference type="AlphaFoldDB" id="A0A517M7Y3"/>
<gene>
    <name evidence="3" type="ORF">EC9_52140</name>
</gene>
<name>A0A517M7Y3_9BACT</name>
<evidence type="ECO:0000313" key="3">
    <source>
        <dbReference type="EMBL" id="QDS90995.1"/>
    </source>
</evidence>
<dbReference type="EMBL" id="CP036261">
    <property type="protein sequence ID" value="QDS90995.1"/>
    <property type="molecule type" value="Genomic_DNA"/>
</dbReference>
<proteinExistence type="predicted"/>
<dbReference type="Gene3D" id="3.20.20.80">
    <property type="entry name" value="Glycosidases"/>
    <property type="match status" value="1"/>
</dbReference>
<dbReference type="KEGG" id="ruv:EC9_52140"/>
<feature type="chain" id="PRO_5022044001" description="DUF4832 domain-containing protein" evidence="1">
    <location>
        <begin position="29"/>
        <end position="472"/>
    </location>
</feature>
<dbReference type="InterPro" id="IPR013783">
    <property type="entry name" value="Ig-like_fold"/>
</dbReference>
<feature type="signal peptide" evidence="1">
    <location>
        <begin position="1"/>
        <end position="28"/>
    </location>
</feature>
<reference evidence="3 4" key="1">
    <citation type="submission" date="2019-02" db="EMBL/GenBank/DDBJ databases">
        <title>Deep-cultivation of Planctomycetes and their phenomic and genomic characterization uncovers novel biology.</title>
        <authorList>
            <person name="Wiegand S."/>
            <person name="Jogler M."/>
            <person name="Boedeker C."/>
            <person name="Pinto D."/>
            <person name="Vollmers J."/>
            <person name="Rivas-Marin E."/>
            <person name="Kohn T."/>
            <person name="Peeters S.H."/>
            <person name="Heuer A."/>
            <person name="Rast P."/>
            <person name="Oberbeckmann S."/>
            <person name="Bunk B."/>
            <person name="Jeske O."/>
            <person name="Meyerdierks A."/>
            <person name="Storesund J.E."/>
            <person name="Kallscheuer N."/>
            <person name="Luecker S."/>
            <person name="Lage O.M."/>
            <person name="Pohl T."/>
            <person name="Merkel B.J."/>
            <person name="Hornburger P."/>
            <person name="Mueller R.-W."/>
            <person name="Bruemmer F."/>
            <person name="Labrenz M."/>
            <person name="Spormann A.M."/>
            <person name="Op den Camp H."/>
            <person name="Overmann J."/>
            <person name="Amann R."/>
            <person name="Jetten M.S.M."/>
            <person name="Mascher T."/>
            <person name="Medema M.H."/>
            <person name="Devos D.P."/>
            <person name="Kaster A.-K."/>
            <person name="Ovreas L."/>
            <person name="Rohde M."/>
            <person name="Galperin M.Y."/>
            <person name="Jogler C."/>
        </authorList>
    </citation>
    <scope>NUCLEOTIDE SEQUENCE [LARGE SCALE GENOMIC DNA]</scope>
    <source>
        <strain evidence="3 4">EC9</strain>
    </source>
</reference>